<feature type="compositionally biased region" description="Low complexity" evidence="1">
    <location>
        <begin position="1271"/>
        <end position="1288"/>
    </location>
</feature>
<dbReference type="Pfam" id="PF17919">
    <property type="entry name" value="RT_RNaseH_2"/>
    <property type="match status" value="1"/>
</dbReference>
<dbReference type="FunFam" id="1.10.340.70:FF:000003">
    <property type="entry name" value="Protein CBG25708"/>
    <property type="match status" value="1"/>
</dbReference>
<feature type="domain" description="Integrase catalytic" evidence="3">
    <location>
        <begin position="1001"/>
        <end position="1168"/>
    </location>
</feature>
<evidence type="ECO:0000259" key="3">
    <source>
        <dbReference type="PROSITE" id="PS50994"/>
    </source>
</evidence>
<dbReference type="InterPro" id="IPR041577">
    <property type="entry name" value="RT_RNaseH_2"/>
</dbReference>
<dbReference type="Pfam" id="PF13650">
    <property type="entry name" value="Asp_protease_2"/>
    <property type="match status" value="1"/>
</dbReference>
<dbReference type="FunFam" id="3.30.70.270:FF:000115">
    <property type="entry name" value="Polyprotein of retroviral origin, putative"/>
    <property type="match status" value="1"/>
</dbReference>
<accession>A0A7M7PHL8</accession>
<dbReference type="Gene3D" id="3.30.70.270">
    <property type="match status" value="2"/>
</dbReference>
<dbReference type="Gene3D" id="3.10.10.10">
    <property type="entry name" value="HIV Type 1 Reverse Transcriptase, subunit A, domain 1"/>
    <property type="match status" value="1"/>
</dbReference>
<evidence type="ECO:0000313" key="5">
    <source>
        <dbReference type="Proteomes" id="UP000007110"/>
    </source>
</evidence>
<dbReference type="FunFam" id="3.30.70.270:FF:000100">
    <property type="entry name" value="Uncharacterized protein"/>
    <property type="match status" value="1"/>
</dbReference>
<evidence type="ECO:0008006" key="6">
    <source>
        <dbReference type="Google" id="ProtNLM"/>
    </source>
</evidence>
<dbReference type="RefSeq" id="XP_030849438.1">
    <property type="nucleotide sequence ID" value="XM_030993578.1"/>
</dbReference>
<dbReference type="OMA" id="STILKGW"/>
<dbReference type="PROSITE" id="PS50994">
    <property type="entry name" value="INTEGRASE"/>
    <property type="match status" value="1"/>
</dbReference>
<dbReference type="PROSITE" id="PS50878">
    <property type="entry name" value="RT_POL"/>
    <property type="match status" value="1"/>
</dbReference>
<reference evidence="4" key="2">
    <citation type="submission" date="2021-01" db="UniProtKB">
        <authorList>
            <consortium name="EnsemblMetazoa"/>
        </authorList>
    </citation>
    <scope>IDENTIFICATION</scope>
</reference>
<dbReference type="GO" id="GO:0015074">
    <property type="term" value="P:DNA integration"/>
    <property type="evidence" value="ECO:0007669"/>
    <property type="project" value="InterPro"/>
</dbReference>
<dbReference type="FunFam" id="3.10.10.10:FF:000003">
    <property type="entry name" value="Retrovirus-related Pol polyprotein from transposon 297-like Protein"/>
    <property type="match status" value="1"/>
</dbReference>
<feature type="domain" description="Reverse transcriptase" evidence="2">
    <location>
        <begin position="451"/>
        <end position="628"/>
    </location>
</feature>
<dbReference type="CDD" id="cd05481">
    <property type="entry name" value="retropepsin_like_LTR_1"/>
    <property type="match status" value="1"/>
</dbReference>
<dbReference type="InterPro" id="IPR001584">
    <property type="entry name" value="Integrase_cat-core"/>
</dbReference>
<feature type="compositionally biased region" description="Basic residues" evidence="1">
    <location>
        <begin position="193"/>
        <end position="203"/>
    </location>
</feature>
<dbReference type="CDD" id="cd01647">
    <property type="entry name" value="RT_LTR"/>
    <property type="match status" value="1"/>
</dbReference>
<feature type="region of interest" description="Disordered" evidence="1">
    <location>
        <begin position="1165"/>
        <end position="1185"/>
    </location>
</feature>
<dbReference type="Gene3D" id="1.10.340.70">
    <property type="match status" value="1"/>
</dbReference>
<dbReference type="InterPro" id="IPR041588">
    <property type="entry name" value="Integrase_H2C2"/>
</dbReference>
<dbReference type="CDD" id="cd09274">
    <property type="entry name" value="RNase_HI_RT_Ty3"/>
    <property type="match status" value="1"/>
</dbReference>
<keyword evidence="5" id="KW-1185">Reference proteome</keyword>
<dbReference type="GO" id="GO:0003676">
    <property type="term" value="F:nucleic acid binding"/>
    <property type="evidence" value="ECO:0007669"/>
    <property type="project" value="InterPro"/>
</dbReference>
<dbReference type="PANTHER" id="PTHR37984:SF8">
    <property type="entry name" value="CCHC-TYPE DOMAIN-CONTAINING PROTEIN"/>
    <property type="match status" value="1"/>
</dbReference>
<dbReference type="InterPro" id="IPR043502">
    <property type="entry name" value="DNA/RNA_pol_sf"/>
</dbReference>
<dbReference type="SUPFAM" id="SSF53098">
    <property type="entry name" value="Ribonuclease H-like"/>
    <property type="match status" value="1"/>
</dbReference>
<dbReference type="InParanoid" id="A0A7M7PHL8"/>
<dbReference type="SUPFAM" id="SSF56672">
    <property type="entry name" value="DNA/RNA polymerases"/>
    <property type="match status" value="1"/>
</dbReference>
<dbReference type="Proteomes" id="UP000007110">
    <property type="component" value="Unassembled WGS sequence"/>
</dbReference>
<dbReference type="FunFam" id="3.10.20.370:FF:000001">
    <property type="entry name" value="Retrovirus-related Pol polyprotein from transposon 17.6-like protein"/>
    <property type="match status" value="1"/>
</dbReference>
<feature type="compositionally biased region" description="Basic and acidic residues" evidence="1">
    <location>
        <begin position="1171"/>
        <end position="1185"/>
    </location>
</feature>
<dbReference type="FunFam" id="3.30.420.10:FF:000063">
    <property type="entry name" value="Retrovirus-related Pol polyprotein from transposon 297-like Protein"/>
    <property type="match status" value="1"/>
</dbReference>
<dbReference type="GeneID" id="115927538"/>
<evidence type="ECO:0000256" key="1">
    <source>
        <dbReference type="SAM" id="MobiDB-lite"/>
    </source>
</evidence>
<dbReference type="InterPro" id="IPR050951">
    <property type="entry name" value="Retrovirus_Pol_polyprotein"/>
</dbReference>
<evidence type="ECO:0000313" key="4">
    <source>
        <dbReference type="EnsemblMetazoa" id="XP_030849438"/>
    </source>
</evidence>
<proteinExistence type="predicted"/>
<feature type="region of interest" description="Disordered" evidence="1">
    <location>
        <begin position="175"/>
        <end position="228"/>
    </location>
</feature>
<dbReference type="PANTHER" id="PTHR37984">
    <property type="entry name" value="PROTEIN CBG26694"/>
    <property type="match status" value="1"/>
</dbReference>
<dbReference type="Gene3D" id="2.40.70.10">
    <property type="entry name" value="Acid Proteases"/>
    <property type="match status" value="1"/>
</dbReference>
<sequence length="1302" mass="149754">MANLSQPPPLDLKGNISENWRRFKQKFTLYNVASGMSEKDEKLQTSMLLHVIGDAALELYNTFVFAEGESMKLEKVLNKYEEYCMPKRNLTYERHRFFTRSQLVHESVDQYATELRSRAQSCEFSMLKESLIQDRIICGILDDGLRERLLRQDDLTLVKTLQVCRAAEQTRTQAQALSSAGGNASIPVDSFSKTKKKFPGSKSKRSEPQGRTKSNACSRCGNRHSKDKCPAQGQTCKKCGKQNHFAKCCKTPVAKVNELQHLEVDSEGFMICSVELKESNDEWIVNLLVNNQPVDFKVDTGAQANLLPETVFHKLKPKPKLQKAKVMLTGYYETDIPVKGRCCVQVEYKGIKRNVPCLVIPGNRQPLLGLRTSEDLYLVKRVYHVEKQTEHVTGKSVVQDYQDVFVGLGCLPGKHHITLREDAHPVQHACRKVPFPLQDKLKDELDKMERMDVITRVDEPTDWVSSLVVVMKKNGQLRICLDPRDLNRAIKREHYQLPSRAEITAHFAGAKYFSKLDASSGFWQIQLDDESSKLCTFITPYGRYKFLRLPFGICSAPEVYHKIVHQLFAHIPGVNTMMDDVIVWGTTQQEHDDRLREVLSIVRKMNLKLNKDKCEFNVKKLTFIGDLISDQGVQPDPKKVSAILNIERPKCRKDVQRFLGMINYQGKFIPDLSTKSAALRHLLDKKNVWTWDHAQEDAWNQLKQALIQEPVLHFYDCKKPTKLSADASKDGIGAVLLQQYDQDWVPIAYASRSMTDAETRYAQIEKELLAITYACERFHQYIYGQQVEVETDHKPLIPLFVKSLGDCPLRIQRLLIRVQRYDLKVLYTPGKYMYTADTLSRAVDPKAELNAETEEDIRVYVDAIVKSMPVTSNKRNQIVEETKKDDQLQELLGIIRDGWPETKQQCPVRVREYWNIRSELSEADGIIFKGSKIVVPTTMRRFMLNKIHEGHLGIEKCKKRAREVIYWPRINTDITEMVQSCTSCLMYRPKQQAESLHPHDVPNRPWEKVAVDLFTLNNREYMVIVDYYSQFIEVCTMTSTSSKAVINHMKAVFARHGTPCELMSDNGPQFASQEFQSFAKEWDFRHTTSSPYYPQSNGLAENAVKIVKKLILKSQHSGQDIHRALQVYRSSPLACGKSPAELLYNRRLRSNLPMLDSLLDNQQVNTRSVRGRKEDHKVKQKERFDKHARDLSKLKPGDHVILQDMKTNTWSKRGIVRSVQDRNRSYQIETETGEIRRRNRRHLRPVPRQQQAESIPLPTQDDFELDDTAEATEQPASEESSTTSSTRTRSGRVIKPPDRLNL</sequence>
<dbReference type="OrthoDB" id="775972at2759"/>
<name>A0A7M7PHL8_STRPU</name>
<feature type="region of interest" description="Disordered" evidence="1">
    <location>
        <begin position="1229"/>
        <end position="1302"/>
    </location>
</feature>
<evidence type="ECO:0000259" key="2">
    <source>
        <dbReference type="PROSITE" id="PS50878"/>
    </source>
</evidence>
<dbReference type="EnsemblMetazoa" id="XM_030993578">
    <property type="protein sequence ID" value="XP_030849438"/>
    <property type="gene ID" value="LOC115927538"/>
</dbReference>
<dbReference type="InterPro" id="IPR000477">
    <property type="entry name" value="RT_dom"/>
</dbReference>
<dbReference type="Pfam" id="PF17921">
    <property type="entry name" value="Integrase_H2C2"/>
    <property type="match status" value="1"/>
</dbReference>
<protein>
    <recommendedName>
        <fullName evidence="6">Endonuclease</fullName>
    </recommendedName>
</protein>
<dbReference type="SUPFAM" id="SSF50630">
    <property type="entry name" value="Acid proteases"/>
    <property type="match status" value="1"/>
</dbReference>
<dbReference type="Pfam" id="PF00665">
    <property type="entry name" value="rve"/>
    <property type="match status" value="1"/>
</dbReference>
<dbReference type="InterPro" id="IPR012337">
    <property type="entry name" value="RNaseH-like_sf"/>
</dbReference>
<dbReference type="InterPro" id="IPR021109">
    <property type="entry name" value="Peptidase_aspartic_dom_sf"/>
</dbReference>
<feature type="compositionally biased region" description="Acidic residues" evidence="1">
    <location>
        <begin position="1261"/>
        <end position="1270"/>
    </location>
</feature>
<dbReference type="Gene3D" id="3.30.420.10">
    <property type="entry name" value="Ribonuclease H-like superfamily/Ribonuclease H"/>
    <property type="match status" value="1"/>
</dbReference>
<dbReference type="InterPro" id="IPR036397">
    <property type="entry name" value="RNaseH_sf"/>
</dbReference>
<organism evidence="4 5">
    <name type="scientific">Strongylocentrotus purpuratus</name>
    <name type="common">Purple sea urchin</name>
    <dbReference type="NCBI Taxonomy" id="7668"/>
    <lineage>
        <taxon>Eukaryota</taxon>
        <taxon>Metazoa</taxon>
        <taxon>Echinodermata</taxon>
        <taxon>Eleutherozoa</taxon>
        <taxon>Echinozoa</taxon>
        <taxon>Echinoidea</taxon>
        <taxon>Euechinoidea</taxon>
        <taxon>Echinacea</taxon>
        <taxon>Camarodonta</taxon>
        <taxon>Echinidea</taxon>
        <taxon>Strongylocentrotidae</taxon>
        <taxon>Strongylocentrotus</taxon>
    </lineage>
</organism>
<dbReference type="InterPro" id="IPR043128">
    <property type="entry name" value="Rev_trsase/Diguanyl_cyclase"/>
</dbReference>
<reference evidence="5" key="1">
    <citation type="submission" date="2015-02" db="EMBL/GenBank/DDBJ databases">
        <title>Genome sequencing for Strongylocentrotus purpuratus.</title>
        <authorList>
            <person name="Murali S."/>
            <person name="Liu Y."/>
            <person name="Vee V."/>
            <person name="English A."/>
            <person name="Wang M."/>
            <person name="Skinner E."/>
            <person name="Han Y."/>
            <person name="Muzny D.M."/>
            <person name="Worley K.C."/>
            <person name="Gibbs R.A."/>
        </authorList>
    </citation>
    <scope>NUCLEOTIDE SEQUENCE</scope>
</reference>
<dbReference type="Pfam" id="PF00078">
    <property type="entry name" value="RVT_1"/>
    <property type="match status" value="1"/>
</dbReference>
<dbReference type="KEGG" id="spu:115927538"/>